<dbReference type="CDD" id="cd00637">
    <property type="entry name" value="7tm_classA_rhodopsin-like"/>
    <property type="match status" value="1"/>
</dbReference>
<dbReference type="GO" id="GO:0016020">
    <property type="term" value="C:membrane"/>
    <property type="evidence" value="ECO:0007669"/>
    <property type="project" value="UniProtKB-SubCell"/>
</dbReference>
<evidence type="ECO:0000313" key="8">
    <source>
        <dbReference type="Proteomes" id="UP000192578"/>
    </source>
</evidence>
<feature type="transmembrane region" description="Helical" evidence="5">
    <location>
        <begin position="114"/>
        <end position="132"/>
    </location>
</feature>
<feature type="transmembrane region" description="Helical" evidence="5">
    <location>
        <begin position="284"/>
        <end position="307"/>
    </location>
</feature>
<feature type="transmembrane region" description="Helical" evidence="5">
    <location>
        <begin position="68"/>
        <end position="94"/>
    </location>
</feature>
<name>A0A1W0W8J5_HYPEX</name>
<evidence type="ECO:0000259" key="6">
    <source>
        <dbReference type="PROSITE" id="PS50262"/>
    </source>
</evidence>
<keyword evidence="3 5" id="KW-1133">Transmembrane helix</keyword>
<reference evidence="8" key="1">
    <citation type="submission" date="2017-01" db="EMBL/GenBank/DDBJ databases">
        <title>Comparative genomics of anhydrobiosis in the tardigrade Hypsibius dujardini.</title>
        <authorList>
            <person name="Yoshida Y."/>
            <person name="Koutsovoulos G."/>
            <person name="Laetsch D."/>
            <person name="Stevens L."/>
            <person name="Kumar S."/>
            <person name="Horikawa D."/>
            <person name="Ishino K."/>
            <person name="Komine S."/>
            <person name="Tomita M."/>
            <person name="Blaxter M."/>
            <person name="Arakawa K."/>
        </authorList>
    </citation>
    <scope>NUCLEOTIDE SEQUENCE [LARGE SCALE GENOMIC DNA]</scope>
    <source>
        <strain evidence="8">Z151</strain>
    </source>
</reference>
<feature type="transmembrane region" description="Helical" evidence="5">
    <location>
        <begin position="152"/>
        <end position="172"/>
    </location>
</feature>
<dbReference type="Proteomes" id="UP000192578">
    <property type="component" value="Unassembled WGS sequence"/>
</dbReference>
<keyword evidence="8" id="KW-1185">Reference proteome</keyword>
<comment type="subcellular location">
    <subcellularLocation>
        <location evidence="1">Membrane</location>
    </subcellularLocation>
</comment>
<gene>
    <name evidence="7" type="ORF">BV898_14220</name>
</gene>
<comment type="caution">
    <text evidence="7">The sequence shown here is derived from an EMBL/GenBank/DDBJ whole genome shotgun (WGS) entry which is preliminary data.</text>
</comment>
<evidence type="ECO:0000256" key="3">
    <source>
        <dbReference type="ARBA" id="ARBA00022989"/>
    </source>
</evidence>
<dbReference type="SUPFAM" id="SSF81321">
    <property type="entry name" value="Family A G protein-coupled receptor-like"/>
    <property type="match status" value="1"/>
</dbReference>
<protein>
    <recommendedName>
        <fullName evidence="6">G-protein coupled receptors family 1 profile domain-containing protein</fullName>
    </recommendedName>
</protein>
<evidence type="ECO:0000256" key="2">
    <source>
        <dbReference type="ARBA" id="ARBA00022692"/>
    </source>
</evidence>
<feature type="transmembrane region" description="Helical" evidence="5">
    <location>
        <begin position="197"/>
        <end position="219"/>
    </location>
</feature>
<keyword evidence="4 5" id="KW-0472">Membrane</keyword>
<feature type="transmembrane region" description="Helical" evidence="5">
    <location>
        <begin position="41"/>
        <end position="61"/>
    </location>
</feature>
<dbReference type="EMBL" id="MTYJ01000170">
    <property type="protein sequence ID" value="OQV11490.1"/>
    <property type="molecule type" value="Genomic_DNA"/>
</dbReference>
<accession>A0A1W0W8J5</accession>
<dbReference type="Gene3D" id="1.20.1070.10">
    <property type="entry name" value="Rhodopsin 7-helix transmembrane proteins"/>
    <property type="match status" value="1"/>
</dbReference>
<dbReference type="AlphaFoldDB" id="A0A1W0W8J5"/>
<dbReference type="InterPro" id="IPR017452">
    <property type="entry name" value="GPCR_Rhodpsn_7TM"/>
</dbReference>
<evidence type="ECO:0000256" key="1">
    <source>
        <dbReference type="ARBA" id="ARBA00004370"/>
    </source>
</evidence>
<feature type="domain" description="G-protein coupled receptors family 1 profile" evidence="6">
    <location>
        <begin position="121"/>
        <end position="304"/>
    </location>
</feature>
<evidence type="ECO:0000256" key="5">
    <source>
        <dbReference type="SAM" id="Phobius"/>
    </source>
</evidence>
<organism evidence="7 8">
    <name type="scientific">Hypsibius exemplaris</name>
    <name type="common">Freshwater tardigrade</name>
    <dbReference type="NCBI Taxonomy" id="2072580"/>
    <lineage>
        <taxon>Eukaryota</taxon>
        <taxon>Metazoa</taxon>
        <taxon>Ecdysozoa</taxon>
        <taxon>Tardigrada</taxon>
        <taxon>Eutardigrada</taxon>
        <taxon>Parachela</taxon>
        <taxon>Hypsibioidea</taxon>
        <taxon>Hypsibiidae</taxon>
        <taxon>Hypsibius</taxon>
    </lineage>
</organism>
<dbReference type="PROSITE" id="PS50262">
    <property type="entry name" value="G_PROTEIN_RECEP_F1_2"/>
    <property type="match status" value="1"/>
</dbReference>
<proteinExistence type="predicted"/>
<evidence type="ECO:0000256" key="4">
    <source>
        <dbReference type="ARBA" id="ARBA00023136"/>
    </source>
</evidence>
<evidence type="ECO:0000313" key="7">
    <source>
        <dbReference type="EMBL" id="OQV11490.1"/>
    </source>
</evidence>
<sequence length="368" mass="41072">MSGTNFSFLAVVNHTNYSSSQQRSNCSLSADRWFSLNALPLILQSVMILAQTFNLLVFHFWRGKEPFILLHIALAVVSGIQALSGSITPLTRILPWHPAVSVVVINLMSQTFEYLETLYSLILLSISVDRWLSVEFPVRYRAEVSKTKIRQAIAATVGLAVLLSLPGSIVYWEPFTAFCDKPVSRIPMTPPRRAWKIITGPFLLIIVTVFQARLITIAVQRKLRHLKNYSRQIGVTTNHGNNARGVHVVQLIWSSLRASLIIVLVGAISGLPRITSLPVSASPVIVRMLSLISSVEHIYTPIVYLLFFPQYRAVLVRCCANQLPSWGRKSTALAAPHNPDKSACSPAQTRRISVELHDCRTFPQNLIK</sequence>
<keyword evidence="2 5" id="KW-0812">Transmembrane</keyword>
<feature type="transmembrane region" description="Helical" evidence="5">
    <location>
        <begin position="251"/>
        <end position="272"/>
    </location>
</feature>